<dbReference type="SMART" id="SM00552">
    <property type="entry name" value="ADEAMc"/>
    <property type="match status" value="1"/>
</dbReference>
<dbReference type="PANTHER" id="PTHR47803">
    <property type="entry name" value="TRNA-SPECIFIC ADENOSINE DEAMINASE 1"/>
    <property type="match status" value="1"/>
</dbReference>
<dbReference type="Pfam" id="PF02137">
    <property type="entry name" value="A_deamin"/>
    <property type="match status" value="2"/>
</dbReference>
<feature type="region of interest" description="Disordered" evidence="1">
    <location>
        <begin position="453"/>
        <end position="485"/>
    </location>
</feature>
<name>A0A0F4YLY4_RASE3</name>
<dbReference type="Proteomes" id="UP000053958">
    <property type="component" value="Unassembled WGS sequence"/>
</dbReference>
<reference evidence="3 4" key="1">
    <citation type="submission" date="2015-04" db="EMBL/GenBank/DDBJ databases">
        <authorList>
            <person name="Heijne W.H."/>
            <person name="Fedorova N.D."/>
            <person name="Nierman W.C."/>
            <person name="Vollebregt A.W."/>
            <person name="Zhao Z."/>
            <person name="Wu L."/>
            <person name="Kumar M."/>
            <person name="Stam H."/>
            <person name="van den Berg M.A."/>
            <person name="Pel H.J."/>
        </authorList>
    </citation>
    <scope>NUCLEOTIDE SEQUENCE [LARGE SCALE GENOMIC DNA]</scope>
    <source>
        <strain evidence="3 4">CBS 393.64</strain>
    </source>
</reference>
<dbReference type="GO" id="GO:0043829">
    <property type="term" value="F:tRNA-specific adenosine-37 deaminase activity"/>
    <property type="evidence" value="ECO:0007669"/>
    <property type="project" value="TreeGrafter"/>
</dbReference>
<feature type="compositionally biased region" description="Basic and acidic residues" evidence="1">
    <location>
        <begin position="117"/>
        <end position="127"/>
    </location>
</feature>
<accession>A0A0F4YLY4</accession>
<dbReference type="OrthoDB" id="10268011at2759"/>
<gene>
    <name evidence="3" type="ORF">T310_6809</name>
</gene>
<comment type="caution">
    <text evidence="3">The sequence shown here is derived from an EMBL/GenBank/DDBJ whole genome shotgun (WGS) entry which is preliminary data.</text>
</comment>
<dbReference type="STRING" id="1408163.A0A0F4YLY4"/>
<evidence type="ECO:0000256" key="1">
    <source>
        <dbReference type="SAM" id="MobiDB-lite"/>
    </source>
</evidence>
<feature type="domain" description="A to I editase" evidence="2">
    <location>
        <begin position="67"/>
        <end position="386"/>
    </location>
</feature>
<sequence>MEDPEPNPPHASLPSRIAALVHAHFDALPSRCKPTIREDGSREWIPMSGIVVVKGEDTPSETLTCVAVTTGARCLSSSHIPRCRGLVLHDCHAEILAIRAFNYWVLSECDSIIRHEQQADNSQKDGKSSSTNDGSPFVRRRPRQTSSESGHESRDFWPPFEICPDVKIYMYCTCAPCGDASMELCMAAQEDPTPWAVTPKPELQTDEGMTSNIPSVQNLLDGRAHFSILGVVRRKPARADAESTLSKSCSDKLALRQVTSLLSYPASLLVAPTENAYLAGLILPEEEISCVACDRAFGAGPTGRMRELACRWWRNDGCRSDEKYGYRFRPFEVLSVPTETVEALWPYGKKKAEVIPTSSKGRKKNSGKPSNISAVWVIAPSSSSQVPFQMRSGSENEAKKHKVRAATTTGLVETIINGVKQGNQAASITARGSSVLSRAKMWNLLRDIVTKILSPPSDNDNDHDNAAVVSDDRGDASTSLKTNERDSYSRPWRTILEAPSYEQFKRPSEGFLEEEDGCSSIPIQLPPHLRLRKLAMQDAKRVLKPWIPNRGDEDWNVTEVIVADRRNKNVDRKVLKMES</sequence>
<evidence type="ECO:0000313" key="4">
    <source>
        <dbReference type="Proteomes" id="UP000053958"/>
    </source>
</evidence>
<dbReference type="PROSITE" id="PS50141">
    <property type="entry name" value="A_DEAMIN_EDITASE"/>
    <property type="match status" value="1"/>
</dbReference>
<evidence type="ECO:0000313" key="3">
    <source>
        <dbReference type="EMBL" id="KKA19234.1"/>
    </source>
</evidence>
<dbReference type="GO" id="GO:0003723">
    <property type="term" value="F:RNA binding"/>
    <property type="evidence" value="ECO:0007669"/>
    <property type="project" value="InterPro"/>
</dbReference>
<protein>
    <submittedName>
        <fullName evidence="3">tRNA-specific adenosine deaminase</fullName>
    </submittedName>
</protein>
<dbReference type="PANTHER" id="PTHR47803:SF1">
    <property type="entry name" value="TRNA-SPECIFIC ADENOSINE DEAMINASE 1"/>
    <property type="match status" value="1"/>
</dbReference>
<feature type="compositionally biased region" description="Basic and acidic residues" evidence="1">
    <location>
        <begin position="460"/>
        <end position="475"/>
    </location>
</feature>
<keyword evidence="4" id="KW-1185">Reference proteome</keyword>
<organism evidence="3 4">
    <name type="scientific">Rasamsonia emersonii (strain ATCC 16479 / CBS 393.64 / IMI 116815)</name>
    <dbReference type="NCBI Taxonomy" id="1408163"/>
    <lineage>
        <taxon>Eukaryota</taxon>
        <taxon>Fungi</taxon>
        <taxon>Dikarya</taxon>
        <taxon>Ascomycota</taxon>
        <taxon>Pezizomycotina</taxon>
        <taxon>Eurotiomycetes</taxon>
        <taxon>Eurotiomycetidae</taxon>
        <taxon>Eurotiales</taxon>
        <taxon>Trichocomaceae</taxon>
        <taxon>Rasamsonia</taxon>
    </lineage>
</organism>
<dbReference type="GO" id="GO:0002100">
    <property type="term" value="P:tRNA wobble adenosine to inosine editing"/>
    <property type="evidence" value="ECO:0007669"/>
    <property type="project" value="InterPro"/>
</dbReference>
<dbReference type="EMBL" id="LASV01000367">
    <property type="protein sequence ID" value="KKA19234.1"/>
    <property type="molecule type" value="Genomic_DNA"/>
</dbReference>
<feature type="region of interest" description="Disordered" evidence="1">
    <location>
        <begin position="117"/>
        <end position="153"/>
    </location>
</feature>
<dbReference type="GeneID" id="25319091"/>
<evidence type="ECO:0000259" key="2">
    <source>
        <dbReference type="PROSITE" id="PS50141"/>
    </source>
</evidence>
<proteinExistence type="predicted"/>
<dbReference type="AlphaFoldDB" id="A0A0F4YLY4"/>
<dbReference type="InterPro" id="IPR042935">
    <property type="entry name" value="Tad1"/>
</dbReference>
<dbReference type="RefSeq" id="XP_013325846.1">
    <property type="nucleotide sequence ID" value="XM_013470392.1"/>
</dbReference>
<dbReference type="InterPro" id="IPR002466">
    <property type="entry name" value="A_deamin"/>
</dbReference>